<comment type="caution">
    <text evidence="9">The sequence shown here is derived from an EMBL/GenBank/DDBJ whole genome shotgun (WGS) entry which is preliminary data.</text>
</comment>
<feature type="transmembrane region" description="Helical" evidence="7">
    <location>
        <begin position="61"/>
        <end position="79"/>
    </location>
</feature>
<name>A0A368ZVP4_9GAMM</name>
<evidence type="ECO:0000256" key="6">
    <source>
        <dbReference type="ARBA" id="ARBA00023136"/>
    </source>
</evidence>
<evidence type="ECO:0000256" key="3">
    <source>
        <dbReference type="ARBA" id="ARBA00022679"/>
    </source>
</evidence>
<accession>A0A368ZVP4</accession>
<dbReference type="Proteomes" id="UP000253506">
    <property type="component" value="Unassembled WGS sequence"/>
</dbReference>
<keyword evidence="6 7" id="KW-0472">Membrane</keyword>
<organism evidence="9 10">
    <name type="scientific">Marinomonas foliarum</name>
    <dbReference type="NCBI Taxonomy" id="491950"/>
    <lineage>
        <taxon>Bacteria</taxon>
        <taxon>Pseudomonadati</taxon>
        <taxon>Pseudomonadota</taxon>
        <taxon>Gammaproteobacteria</taxon>
        <taxon>Oceanospirillales</taxon>
        <taxon>Oceanospirillaceae</taxon>
        <taxon>Marinomonas</taxon>
    </lineage>
</organism>
<dbReference type="GO" id="GO:0089702">
    <property type="term" value="F:undecaprenyl-phosphate glucose phosphotransferase activity"/>
    <property type="evidence" value="ECO:0007669"/>
    <property type="project" value="TreeGrafter"/>
</dbReference>
<evidence type="ECO:0000256" key="1">
    <source>
        <dbReference type="ARBA" id="ARBA00004141"/>
    </source>
</evidence>
<evidence type="ECO:0000313" key="9">
    <source>
        <dbReference type="EMBL" id="RCX00378.1"/>
    </source>
</evidence>
<dbReference type="PANTHER" id="PTHR30576">
    <property type="entry name" value="COLANIC BIOSYNTHESIS UDP-GLUCOSE LIPID CARRIER TRANSFERASE"/>
    <property type="match status" value="1"/>
</dbReference>
<keyword evidence="4 7" id="KW-0812">Transmembrane</keyword>
<dbReference type="GO" id="GO:0016020">
    <property type="term" value="C:membrane"/>
    <property type="evidence" value="ECO:0007669"/>
    <property type="project" value="UniProtKB-SubCell"/>
</dbReference>
<dbReference type="Pfam" id="PF13727">
    <property type="entry name" value="CoA_binding_3"/>
    <property type="match status" value="1"/>
</dbReference>
<dbReference type="EMBL" id="QPJQ01000023">
    <property type="protein sequence ID" value="RCX00378.1"/>
    <property type="molecule type" value="Genomic_DNA"/>
</dbReference>
<evidence type="ECO:0000256" key="7">
    <source>
        <dbReference type="SAM" id="Phobius"/>
    </source>
</evidence>
<keyword evidence="3 9" id="KW-0808">Transferase</keyword>
<sequence length="484" mass="54400">MIIPNIRDEKEVKKGLTLKEHSASVGISHRVLDILCLFATGLFSYWLRFSHIDLNIAYKNVLLLGVIIGATLLSIFGGYRAWRGSSFTSEIQCVVSATFGTFLLLVLSAFATQTSELYSRVWVATWLGSSTCFIIGYRLILRQSLGALRAKGLNIRSIIIIGDGLLAQQVAERLEQHPEMGLVVQGIVSTHEEINSITTHEGNLIPYLGNLKDLEVIAKKHKTDQVWIALPINEAERMEQVQAALCNSSIVIRMVPDIFGFRLLNHSVTEVAGLPVINLSTSHMLEGKNRFLKSLEDKVLSFLILVCISPILLALAVAIKLTSKGPILFKQYRTGANGQDFKVYKFRSMVVHNEEHGKVTQAKKGDSRITPIGAFMRKTSLDELPQFINVLQGRMSIVGPRPHALAHNEHYKTIVESYMRRHMVKPGITGWAQVNGLRGETETIDKMESRVEYDLYYIENWSIWFDLRIIFLTVLKGFIHKNAI</sequence>
<feature type="transmembrane region" description="Helical" evidence="7">
    <location>
        <begin position="31"/>
        <end position="49"/>
    </location>
</feature>
<reference evidence="9 10" key="1">
    <citation type="submission" date="2018-07" db="EMBL/GenBank/DDBJ databases">
        <title>Genomic Encyclopedia of Type Strains, Phase III (KMG-III): the genomes of soil and plant-associated and newly described type strains.</title>
        <authorList>
            <person name="Whitman W."/>
        </authorList>
    </citation>
    <scope>NUCLEOTIDE SEQUENCE [LARGE SCALE GENOMIC DNA]</scope>
    <source>
        <strain evidence="9 10">CECT 7731</strain>
    </source>
</reference>
<dbReference type="Gene3D" id="3.40.50.720">
    <property type="entry name" value="NAD(P)-binding Rossmann-like Domain"/>
    <property type="match status" value="1"/>
</dbReference>
<dbReference type="NCBIfam" id="TIGR03023">
    <property type="entry name" value="WcaJ_sugtrans"/>
    <property type="match status" value="1"/>
</dbReference>
<dbReference type="Pfam" id="PF02397">
    <property type="entry name" value="Bac_transf"/>
    <property type="match status" value="1"/>
</dbReference>
<evidence type="ECO:0000256" key="5">
    <source>
        <dbReference type="ARBA" id="ARBA00022989"/>
    </source>
</evidence>
<dbReference type="GO" id="GO:0009242">
    <property type="term" value="P:colanic acid biosynthetic process"/>
    <property type="evidence" value="ECO:0007669"/>
    <property type="project" value="TreeGrafter"/>
</dbReference>
<feature type="domain" description="Bacterial sugar transferase" evidence="8">
    <location>
        <begin position="293"/>
        <end position="476"/>
    </location>
</feature>
<proteinExistence type="inferred from homology"/>
<dbReference type="InterPro" id="IPR003362">
    <property type="entry name" value="Bact_transf"/>
</dbReference>
<evidence type="ECO:0000256" key="2">
    <source>
        <dbReference type="ARBA" id="ARBA00006464"/>
    </source>
</evidence>
<dbReference type="PANTHER" id="PTHR30576:SF21">
    <property type="entry name" value="UDP-GLUCOSE:UNDECAPRENYL-PHOSPHATE GLUCOSE-1-PHOSPHATE TRANSFERASE"/>
    <property type="match status" value="1"/>
</dbReference>
<dbReference type="NCBIfam" id="TIGR03025">
    <property type="entry name" value="EPS_sugtrans"/>
    <property type="match status" value="1"/>
</dbReference>
<evidence type="ECO:0000259" key="8">
    <source>
        <dbReference type="Pfam" id="PF02397"/>
    </source>
</evidence>
<keyword evidence="5 7" id="KW-1133">Transmembrane helix</keyword>
<feature type="transmembrane region" description="Helical" evidence="7">
    <location>
        <begin position="91"/>
        <end position="111"/>
    </location>
</feature>
<evidence type="ECO:0000313" key="10">
    <source>
        <dbReference type="Proteomes" id="UP000253506"/>
    </source>
</evidence>
<dbReference type="InterPro" id="IPR017473">
    <property type="entry name" value="Undecaprenyl-P_gluc_Ptfrase"/>
</dbReference>
<dbReference type="AlphaFoldDB" id="A0A368ZVP4"/>
<protein>
    <submittedName>
        <fullName evidence="9">Putative colanic acid biosynthesis UDP-glucose lipid carrier transferase</fullName>
    </submittedName>
</protein>
<comment type="subcellular location">
    <subcellularLocation>
        <location evidence="1">Membrane</location>
        <topology evidence="1">Multi-pass membrane protein</topology>
    </subcellularLocation>
</comment>
<feature type="transmembrane region" description="Helical" evidence="7">
    <location>
        <begin position="123"/>
        <end position="141"/>
    </location>
</feature>
<gene>
    <name evidence="9" type="ORF">DFP77_12327</name>
</gene>
<comment type="similarity">
    <text evidence="2">Belongs to the bacterial sugar transferase family.</text>
</comment>
<feature type="transmembrane region" description="Helical" evidence="7">
    <location>
        <begin position="299"/>
        <end position="319"/>
    </location>
</feature>
<dbReference type="InterPro" id="IPR017475">
    <property type="entry name" value="EPS_sugar_tfrase"/>
</dbReference>
<evidence type="ECO:0000256" key="4">
    <source>
        <dbReference type="ARBA" id="ARBA00022692"/>
    </source>
</evidence>